<reference evidence="4 6" key="1">
    <citation type="journal article" date="2018" name="Gigascience">
        <title>Genomes of trombidid mites reveal novel predicted allergens and laterally-transferred genes associated with secondary metabolism.</title>
        <authorList>
            <person name="Dong X."/>
            <person name="Chaisiri K."/>
            <person name="Xia D."/>
            <person name="Armstrong S.D."/>
            <person name="Fang Y."/>
            <person name="Donnelly M.J."/>
            <person name="Kadowaki T."/>
            <person name="McGarry J.W."/>
            <person name="Darby A.C."/>
            <person name="Makepeace B.L."/>
        </authorList>
    </citation>
    <scope>NUCLEOTIDE SEQUENCE [LARGE SCALE GENOMIC DNA]</scope>
    <source>
        <strain evidence="4">UoL-WK</strain>
    </source>
</reference>
<keyword evidence="4" id="KW-0675">Receptor</keyword>
<protein>
    <recommendedName>
        <fullName evidence="2">Platelet-derived growth factor receptor-like protein</fullName>
    </recommendedName>
</protein>
<name>A0A3S3PGL0_9ACAR</name>
<evidence type="ECO:0000256" key="2">
    <source>
        <dbReference type="ARBA" id="ARBA00019671"/>
    </source>
</evidence>
<dbReference type="InterPro" id="IPR007110">
    <property type="entry name" value="Ig-like_dom"/>
</dbReference>
<evidence type="ECO:0000313" key="6">
    <source>
        <dbReference type="Proteomes" id="UP000285301"/>
    </source>
</evidence>
<dbReference type="InterPro" id="IPR036179">
    <property type="entry name" value="Ig-like_dom_sf"/>
</dbReference>
<dbReference type="STRING" id="1965070.A0A3S3PGL0"/>
<dbReference type="Gene3D" id="2.60.40.10">
    <property type="entry name" value="Immunoglobulins"/>
    <property type="match status" value="4"/>
</dbReference>
<dbReference type="SMART" id="SM00409">
    <property type="entry name" value="IG"/>
    <property type="match status" value="3"/>
</dbReference>
<dbReference type="InterPro" id="IPR042495">
    <property type="entry name" value="PDGFRL"/>
</dbReference>
<keyword evidence="6" id="KW-1185">Reference proteome</keyword>
<dbReference type="SUPFAM" id="SSF48726">
    <property type="entry name" value="Immunoglobulin"/>
    <property type="match status" value="2"/>
</dbReference>
<dbReference type="InterPro" id="IPR003599">
    <property type="entry name" value="Ig_sub"/>
</dbReference>
<dbReference type="PANTHER" id="PTHR15360:SF4">
    <property type="entry name" value="PROTEIN KINASE DOMAIN-CONTAINING PROTEIN"/>
    <property type="match status" value="1"/>
</dbReference>
<evidence type="ECO:0000256" key="1">
    <source>
        <dbReference type="ARBA" id="ARBA00011360"/>
    </source>
</evidence>
<accession>A0A3S3PGL0</accession>
<feature type="domain" description="Ig-like" evidence="3">
    <location>
        <begin position="182"/>
        <end position="269"/>
    </location>
</feature>
<evidence type="ECO:0000259" key="3">
    <source>
        <dbReference type="PROSITE" id="PS50835"/>
    </source>
</evidence>
<gene>
    <name evidence="5" type="ORF">B4U79_16408</name>
    <name evidence="4" type="ORF">B4U79_16842</name>
</gene>
<evidence type="ECO:0000313" key="4">
    <source>
        <dbReference type="EMBL" id="RWS00599.1"/>
    </source>
</evidence>
<dbReference type="Proteomes" id="UP000285301">
    <property type="component" value="Unassembled WGS sequence"/>
</dbReference>
<dbReference type="EMBL" id="NCKU01005497">
    <property type="protein sequence ID" value="RWS04496.1"/>
    <property type="molecule type" value="Genomic_DNA"/>
</dbReference>
<sequence>MQQGNEKAVKIENNQTQTPEGEKWVSELIIDSPFVSDQTGLFKCHYNDSSDVENENHVYVFVNNKNALLAPEPDTVLFSPIKPLIIPCRPSTSYANVSFWYDAPIGPSAKRTNVIVDRRRGITFDPAIGIRFEKLFVHSNMNFFCEVSLKDKKEKAKFITVYVSSDHYTTLNVKSPPPVLVNESLKLECKIQSFKNESYEIDFGHSNLNQSESMTSELKIEQNFEQNREFYTYSRELTVDKVNSENEGIYYCVVTANNITVDNITKLVTIYDKSLVHFIEMSPSFDLNETVVRQVGEDFQLSVSVRSFPQIDLDRVSLYKNGVVISLNESSIYKMSFQQNTIIVDMKNLSLEQTGFYMLVISPKYHKNVTLNLKIEGKPEMILYHSSQITNGSWSKYDSGSMFEFECIGKGSPIPIVNVFFSACKQKNSSAENCEEDQKAYKWVTKHSTERGWNLESYNYTDETRVKVKINGIALRSGKYSCLAANDFGNSYSFLGIEVVRGNAITVHINIFLLLFSLSVSKLFCF</sequence>
<dbReference type="InterPro" id="IPR013783">
    <property type="entry name" value="Ig-like_fold"/>
</dbReference>
<dbReference type="AlphaFoldDB" id="A0A3S3PGL0"/>
<evidence type="ECO:0000313" key="5">
    <source>
        <dbReference type="EMBL" id="RWS04496.1"/>
    </source>
</evidence>
<reference evidence="4" key="2">
    <citation type="submission" date="2018-11" db="EMBL/GenBank/DDBJ databases">
        <title>Trombidioid mite genomics.</title>
        <authorList>
            <person name="Dong X."/>
        </authorList>
    </citation>
    <scope>NUCLEOTIDE SEQUENCE</scope>
    <source>
        <strain evidence="4">UoL-WK</strain>
    </source>
</reference>
<proteinExistence type="predicted"/>
<dbReference type="PROSITE" id="PS50835">
    <property type="entry name" value="IG_LIKE"/>
    <property type="match status" value="1"/>
</dbReference>
<comment type="subunit">
    <text evidence="1">Forms a complex composed of PDGFRL, TNK2 and GRB2.</text>
</comment>
<dbReference type="PANTHER" id="PTHR15360">
    <property type="entry name" value="PLATELET-DERIVED GROWTH FACTOR RECEPTOR LIKE"/>
    <property type="match status" value="1"/>
</dbReference>
<organism evidence="4 6">
    <name type="scientific">Dinothrombium tinctorium</name>
    <dbReference type="NCBI Taxonomy" id="1965070"/>
    <lineage>
        <taxon>Eukaryota</taxon>
        <taxon>Metazoa</taxon>
        <taxon>Ecdysozoa</taxon>
        <taxon>Arthropoda</taxon>
        <taxon>Chelicerata</taxon>
        <taxon>Arachnida</taxon>
        <taxon>Acari</taxon>
        <taxon>Acariformes</taxon>
        <taxon>Trombidiformes</taxon>
        <taxon>Prostigmata</taxon>
        <taxon>Anystina</taxon>
        <taxon>Parasitengona</taxon>
        <taxon>Trombidioidea</taxon>
        <taxon>Trombidiidae</taxon>
        <taxon>Dinothrombium</taxon>
    </lineage>
</organism>
<comment type="caution">
    <text evidence="4">The sequence shown here is derived from an EMBL/GenBank/DDBJ whole genome shotgun (WGS) entry which is preliminary data.</text>
</comment>
<dbReference type="EMBL" id="NCKU01010960">
    <property type="protein sequence ID" value="RWS00599.1"/>
    <property type="molecule type" value="Genomic_DNA"/>
</dbReference>